<dbReference type="InterPro" id="IPR052155">
    <property type="entry name" value="Biofilm_reg_signaling"/>
</dbReference>
<dbReference type="InterPro" id="IPR035965">
    <property type="entry name" value="PAS-like_dom_sf"/>
</dbReference>
<dbReference type="NCBIfam" id="TIGR00229">
    <property type="entry name" value="sensory_box"/>
    <property type="match status" value="1"/>
</dbReference>
<dbReference type="SMART" id="SM00267">
    <property type="entry name" value="GGDEF"/>
    <property type="match status" value="1"/>
</dbReference>
<proteinExistence type="predicted"/>
<dbReference type="SUPFAM" id="SSF55073">
    <property type="entry name" value="Nucleotide cyclase"/>
    <property type="match status" value="1"/>
</dbReference>
<dbReference type="OrthoDB" id="9813903at2"/>
<dbReference type="Pfam" id="PF00563">
    <property type="entry name" value="EAL"/>
    <property type="match status" value="1"/>
</dbReference>
<accession>A0A345Y3Y2</accession>
<dbReference type="InterPro" id="IPR000160">
    <property type="entry name" value="GGDEF_dom"/>
</dbReference>
<dbReference type="RefSeq" id="WP_115432569.1">
    <property type="nucleotide sequence ID" value="NZ_CP031337.1"/>
</dbReference>
<dbReference type="InterPro" id="IPR000014">
    <property type="entry name" value="PAS"/>
</dbReference>
<dbReference type="SUPFAM" id="SSF55785">
    <property type="entry name" value="PYP-like sensor domain (PAS domain)"/>
    <property type="match status" value="2"/>
</dbReference>
<reference evidence="4 5" key="1">
    <citation type="submission" date="2018-07" db="EMBL/GenBank/DDBJ databases">
        <title>Crenobacter cavernae sp. nov., isolated from a karst cave.</title>
        <authorList>
            <person name="Zhu H."/>
        </authorList>
    </citation>
    <scope>NUCLEOTIDE SEQUENCE [LARGE SCALE GENOMIC DNA]</scope>
    <source>
        <strain evidence="4 5">K1W11S-77</strain>
    </source>
</reference>
<name>A0A345Y3Y2_9NEIS</name>
<dbReference type="Pfam" id="PF08447">
    <property type="entry name" value="PAS_3"/>
    <property type="match status" value="1"/>
</dbReference>
<dbReference type="SMART" id="SM00086">
    <property type="entry name" value="PAC"/>
    <property type="match status" value="2"/>
</dbReference>
<evidence type="ECO:0000313" key="4">
    <source>
        <dbReference type="EMBL" id="AXK38634.1"/>
    </source>
</evidence>
<dbReference type="EMBL" id="CP031337">
    <property type="protein sequence ID" value="AXK38634.1"/>
    <property type="molecule type" value="Genomic_DNA"/>
</dbReference>
<dbReference type="KEGG" id="ccah:DWG20_03885"/>
<dbReference type="SUPFAM" id="SSF141868">
    <property type="entry name" value="EAL domain-like"/>
    <property type="match status" value="1"/>
</dbReference>
<dbReference type="InterPro" id="IPR029787">
    <property type="entry name" value="Nucleotide_cyclase"/>
</dbReference>
<dbReference type="InterPro" id="IPR001610">
    <property type="entry name" value="PAC"/>
</dbReference>
<dbReference type="InterPro" id="IPR001633">
    <property type="entry name" value="EAL_dom"/>
</dbReference>
<dbReference type="NCBIfam" id="TIGR00254">
    <property type="entry name" value="GGDEF"/>
    <property type="match status" value="1"/>
</dbReference>
<evidence type="ECO:0000259" key="3">
    <source>
        <dbReference type="PROSITE" id="PS50887"/>
    </source>
</evidence>
<dbReference type="InterPro" id="IPR035919">
    <property type="entry name" value="EAL_sf"/>
</dbReference>
<evidence type="ECO:0000313" key="5">
    <source>
        <dbReference type="Proteomes" id="UP000254537"/>
    </source>
</evidence>
<feature type="domain" description="EAL" evidence="2">
    <location>
        <begin position="468"/>
        <end position="720"/>
    </location>
</feature>
<dbReference type="PROSITE" id="PS50887">
    <property type="entry name" value="GGDEF"/>
    <property type="match status" value="1"/>
</dbReference>
<dbReference type="Pfam" id="PF00990">
    <property type="entry name" value="GGDEF"/>
    <property type="match status" value="1"/>
</dbReference>
<feature type="domain" description="GGDEF" evidence="3">
    <location>
        <begin position="326"/>
        <end position="459"/>
    </location>
</feature>
<dbReference type="FunFam" id="3.30.70.270:FF:000001">
    <property type="entry name" value="Diguanylate cyclase domain protein"/>
    <property type="match status" value="1"/>
</dbReference>
<dbReference type="PANTHER" id="PTHR44757">
    <property type="entry name" value="DIGUANYLATE CYCLASE DGCP"/>
    <property type="match status" value="1"/>
</dbReference>
<evidence type="ECO:0000259" key="2">
    <source>
        <dbReference type="PROSITE" id="PS50883"/>
    </source>
</evidence>
<organism evidence="4 5">
    <name type="scientific">Crenobacter cavernae</name>
    <dbReference type="NCBI Taxonomy" id="2290923"/>
    <lineage>
        <taxon>Bacteria</taxon>
        <taxon>Pseudomonadati</taxon>
        <taxon>Pseudomonadota</taxon>
        <taxon>Betaproteobacteria</taxon>
        <taxon>Neisseriales</taxon>
        <taxon>Neisseriaceae</taxon>
        <taxon>Crenobacter</taxon>
    </lineage>
</organism>
<dbReference type="Gene3D" id="3.20.20.450">
    <property type="entry name" value="EAL domain"/>
    <property type="match status" value="1"/>
</dbReference>
<dbReference type="CDD" id="cd01949">
    <property type="entry name" value="GGDEF"/>
    <property type="match status" value="1"/>
</dbReference>
<dbReference type="Proteomes" id="UP000254537">
    <property type="component" value="Chromosome"/>
</dbReference>
<dbReference type="SMART" id="SM00052">
    <property type="entry name" value="EAL"/>
    <property type="match status" value="1"/>
</dbReference>
<dbReference type="CDD" id="cd01948">
    <property type="entry name" value="EAL"/>
    <property type="match status" value="1"/>
</dbReference>
<feature type="domain" description="PAC" evidence="1">
    <location>
        <begin position="243"/>
        <end position="295"/>
    </location>
</feature>
<gene>
    <name evidence="4" type="ORF">DWG20_03885</name>
</gene>
<dbReference type="PANTHER" id="PTHR44757:SF2">
    <property type="entry name" value="BIOFILM ARCHITECTURE MAINTENANCE PROTEIN MBAA"/>
    <property type="match status" value="1"/>
</dbReference>
<dbReference type="InterPro" id="IPR000700">
    <property type="entry name" value="PAS-assoc_C"/>
</dbReference>
<evidence type="ECO:0000259" key="1">
    <source>
        <dbReference type="PROSITE" id="PS50113"/>
    </source>
</evidence>
<dbReference type="PROSITE" id="PS50113">
    <property type="entry name" value="PAC"/>
    <property type="match status" value="1"/>
</dbReference>
<dbReference type="GO" id="GO:0003824">
    <property type="term" value="F:catalytic activity"/>
    <property type="evidence" value="ECO:0007669"/>
    <property type="project" value="UniProtKB-ARBA"/>
</dbReference>
<dbReference type="InterPro" id="IPR043128">
    <property type="entry name" value="Rev_trsase/Diguanyl_cyclase"/>
</dbReference>
<sequence>MPPPSTTLSPPGLGPDVLERRLLRERAARKAAEQLLNSKSLELYEASQRSSHAQRLLELALWASSESIWEWSAEHDLYVVRTFPDTDSPPAVRHGLLREFMGGLHPEDRDKARVSWQRHVAGATDVLEIAVRHRGDEGWRWLRIRGKVVEWGADRQAVRVVGTVKDITSHRDAEHSFRLMASAFASSRDAMTVLSETWQIIEANKAFQQLALAESYPIEGAPLSHYLELPAELLDEVGQRGYAQRESRFRTHRLDQIPVEVTLSRFVAGDGAASYLIATIRDITDRKQAASELERIAHFDALTQLPNRVSLQLELARRLQHISPEQSQAVLFLDLDGFKEVNDSLGHDAGDELLRTMARRLPTLLGPKDMLARWGGDEFVALLAIEGAAERAQEIAQLILSTLSQRMEIRGHGISVSGSIGIALAPHDGQDVETILRHADAAMYAAKHAGKNRCAAYHKAMTADALWRVTLLAQLRAAVEQDGLDFVLQPKFSARGTIVGAELLARWNTKQHGTISPSLFIPLAEQNGLAAPLGRLAIQKAAQYAATLAQNGHPIPVAVNISPLQVLDDQLASVLQEACRAHRIEPAQLELEVTESIFLQDSDTPVQRLMALREKGFPIAMDDFGTGYSSLGYLRRLPFDTIKIDRSFLVDVDQDEKSKRLLIGIVNLCSLLGVHTVAEGVETAEQFHLLQELGVVHYQGFFLARPMPLKGVLALLAVHSTMADSRVKPGMQRD</sequence>
<dbReference type="AlphaFoldDB" id="A0A345Y3Y2"/>
<dbReference type="PROSITE" id="PS50883">
    <property type="entry name" value="EAL"/>
    <property type="match status" value="1"/>
</dbReference>
<dbReference type="Gene3D" id="3.30.450.20">
    <property type="entry name" value="PAS domain"/>
    <property type="match status" value="2"/>
</dbReference>
<protein>
    <submittedName>
        <fullName evidence="4">Bifunctional diguanylate cyclase/phosphodiesterase</fullName>
    </submittedName>
</protein>
<dbReference type="InterPro" id="IPR013655">
    <property type="entry name" value="PAS_fold_3"/>
</dbReference>
<dbReference type="Gene3D" id="3.30.70.270">
    <property type="match status" value="1"/>
</dbReference>